<feature type="coiled-coil region" evidence="7">
    <location>
        <begin position="7"/>
        <end position="72"/>
    </location>
</feature>
<evidence type="ECO:0000256" key="1">
    <source>
        <dbReference type="ARBA" id="ARBA00009998"/>
    </source>
</evidence>
<keyword evidence="3 6" id="KW-0540">Nuclease</keyword>
<organism evidence="8 10">
    <name type="scientific">SAR86 cluster bacterium</name>
    <dbReference type="NCBI Taxonomy" id="2030880"/>
    <lineage>
        <taxon>Bacteria</taxon>
        <taxon>Pseudomonadati</taxon>
        <taxon>Pseudomonadota</taxon>
        <taxon>Gammaproteobacteria</taxon>
        <taxon>SAR86 cluster</taxon>
    </lineage>
</organism>
<dbReference type="NCBIfam" id="NF002140">
    <property type="entry name" value="PRK00977.1-4"/>
    <property type="match status" value="1"/>
</dbReference>
<dbReference type="Proteomes" id="UP000228987">
    <property type="component" value="Unassembled WGS sequence"/>
</dbReference>
<keyword evidence="2 6" id="KW-0963">Cytoplasm</keyword>
<dbReference type="AlphaFoldDB" id="A0A2A5CE85"/>
<dbReference type="GO" id="GO:0008855">
    <property type="term" value="F:exodeoxyribonuclease VII activity"/>
    <property type="evidence" value="ECO:0007669"/>
    <property type="project" value="UniProtKB-UniRule"/>
</dbReference>
<gene>
    <name evidence="6" type="primary">xseB</name>
    <name evidence="9" type="ORF">COA71_02655</name>
    <name evidence="8" type="ORF">COA71_07465</name>
</gene>
<accession>A0A2A5CE85</accession>
<comment type="subcellular location">
    <subcellularLocation>
        <location evidence="6">Cytoplasm</location>
    </subcellularLocation>
</comment>
<dbReference type="EMBL" id="NVWI01000004">
    <property type="protein sequence ID" value="PCJ41838.1"/>
    <property type="molecule type" value="Genomic_DNA"/>
</dbReference>
<evidence type="ECO:0000256" key="4">
    <source>
        <dbReference type="ARBA" id="ARBA00022801"/>
    </source>
</evidence>
<dbReference type="Gene3D" id="1.10.287.1040">
    <property type="entry name" value="Exonuclease VII, small subunit"/>
    <property type="match status" value="1"/>
</dbReference>
<dbReference type="PANTHER" id="PTHR34137">
    <property type="entry name" value="EXODEOXYRIBONUCLEASE 7 SMALL SUBUNIT"/>
    <property type="match status" value="1"/>
</dbReference>
<dbReference type="EC" id="3.1.11.6" evidence="6"/>
<keyword evidence="5 6" id="KW-0269">Exonuclease</keyword>
<evidence type="ECO:0000256" key="6">
    <source>
        <dbReference type="HAMAP-Rule" id="MF_00337"/>
    </source>
</evidence>
<evidence type="ECO:0000256" key="3">
    <source>
        <dbReference type="ARBA" id="ARBA00022722"/>
    </source>
</evidence>
<evidence type="ECO:0000313" key="8">
    <source>
        <dbReference type="EMBL" id="PCJ41838.1"/>
    </source>
</evidence>
<dbReference type="InterPro" id="IPR037004">
    <property type="entry name" value="Exonuc_VII_ssu_sf"/>
</dbReference>
<dbReference type="EMBL" id="NVWI01000001">
    <property type="protein sequence ID" value="PCJ43784.1"/>
    <property type="molecule type" value="Genomic_DNA"/>
</dbReference>
<comment type="similarity">
    <text evidence="1 6">Belongs to the XseB family.</text>
</comment>
<dbReference type="InterPro" id="IPR003761">
    <property type="entry name" value="Exonuc_VII_S"/>
</dbReference>
<keyword evidence="7" id="KW-0175">Coiled coil</keyword>
<comment type="catalytic activity">
    <reaction evidence="6">
        <text>Exonucleolytic cleavage in either 5'- to 3'- or 3'- to 5'-direction to yield nucleoside 5'-phosphates.</text>
        <dbReference type="EC" id="3.1.11.6"/>
    </reaction>
</comment>
<name>A0A2A5CE85_9GAMM</name>
<dbReference type="HAMAP" id="MF_00337">
    <property type="entry name" value="Exonuc_7_S"/>
    <property type="match status" value="1"/>
</dbReference>
<evidence type="ECO:0000256" key="5">
    <source>
        <dbReference type="ARBA" id="ARBA00022839"/>
    </source>
</evidence>
<dbReference type="PIRSF" id="PIRSF006488">
    <property type="entry name" value="Exonuc_VII_S"/>
    <property type="match status" value="1"/>
</dbReference>
<evidence type="ECO:0000256" key="2">
    <source>
        <dbReference type="ARBA" id="ARBA00022490"/>
    </source>
</evidence>
<dbReference type="PANTHER" id="PTHR34137:SF1">
    <property type="entry name" value="EXODEOXYRIBONUCLEASE 7 SMALL SUBUNIT"/>
    <property type="match status" value="1"/>
</dbReference>
<proteinExistence type="inferred from homology"/>
<comment type="subunit">
    <text evidence="6">Heterooligomer composed of large and small subunits.</text>
</comment>
<comment type="caution">
    <text evidence="8">The sequence shown here is derived from an EMBL/GenBank/DDBJ whole genome shotgun (WGS) entry which is preliminary data.</text>
</comment>
<keyword evidence="4 6" id="KW-0378">Hydrolase</keyword>
<reference evidence="8" key="2">
    <citation type="journal article" date="2018" name="ISME J.">
        <title>A dynamic microbial community with high functional redundancy inhabits the cold, oxic subseafloor aquifer.</title>
        <authorList>
            <person name="Tully B.J."/>
            <person name="Wheat C.G."/>
            <person name="Glazer B.T."/>
            <person name="Huber J.A."/>
        </authorList>
    </citation>
    <scope>NUCLEOTIDE SEQUENCE</scope>
    <source>
        <strain evidence="8">NORP41</strain>
    </source>
</reference>
<dbReference type="SUPFAM" id="SSF116842">
    <property type="entry name" value="XseB-like"/>
    <property type="match status" value="1"/>
</dbReference>
<evidence type="ECO:0000313" key="9">
    <source>
        <dbReference type="EMBL" id="PCJ43784.1"/>
    </source>
</evidence>
<dbReference type="GO" id="GO:0009318">
    <property type="term" value="C:exodeoxyribonuclease VII complex"/>
    <property type="evidence" value="ECO:0007669"/>
    <property type="project" value="UniProtKB-UniRule"/>
</dbReference>
<dbReference type="NCBIfam" id="TIGR01280">
    <property type="entry name" value="xseB"/>
    <property type="match status" value="1"/>
</dbReference>
<protein>
    <recommendedName>
        <fullName evidence="6">Exodeoxyribonuclease 7 small subunit</fullName>
        <ecNumber evidence="6">3.1.11.6</ecNumber>
    </recommendedName>
    <alternativeName>
        <fullName evidence="6">Exodeoxyribonuclease VII small subunit</fullName>
        <shortName evidence="6">Exonuclease VII small subunit</shortName>
    </alternativeName>
</protein>
<dbReference type="Pfam" id="PF02609">
    <property type="entry name" value="Exonuc_VII_S"/>
    <property type="match status" value="1"/>
</dbReference>
<comment type="function">
    <text evidence="6">Bidirectionally degrades single-stranded DNA into large acid-insoluble oligonucleotides, which are then degraded further into small acid-soluble oligonucleotides.</text>
</comment>
<evidence type="ECO:0000313" key="10">
    <source>
        <dbReference type="Proteomes" id="UP000228987"/>
    </source>
</evidence>
<dbReference type="GO" id="GO:0005829">
    <property type="term" value="C:cytosol"/>
    <property type="evidence" value="ECO:0007669"/>
    <property type="project" value="TreeGrafter"/>
</dbReference>
<reference evidence="10" key="1">
    <citation type="submission" date="2017-08" db="EMBL/GenBank/DDBJ databases">
        <title>A dynamic microbial community with high functional redundancy inhabits the cold, oxic subseafloor aquifer.</title>
        <authorList>
            <person name="Tully B.J."/>
            <person name="Wheat C.G."/>
            <person name="Glazer B.T."/>
            <person name="Huber J.A."/>
        </authorList>
    </citation>
    <scope>NUCLEOTIDE SEQUENCE [LARGE SCALE GENOMIC DNA]</scope>
</reference>
<evidence type="ECO:0000256" key="7">
    <source>
        <dbReference type="SAM" id="Coils"/>
    </source>
</evidence>
<dbReference type="GO" id="GO:0006308">
    <property type="term" value="P:DNA catabolic process"/>
    <property type="evidence" value="ECO:0007669"/>
    <property type="project" value="UniProtKB-UniRule"/>
</dbReference>
<sequence>MGTKKTAFNFENSIEQLEELVEALEEGDLSLEESLKAFENGIKLTRECQVALEKAEQRIQILTKENELPEAEPFDLDTDNE</sequence>